<dbReference type="GO" id="GO:0009298">
    <property type="term" value="P:GDP-mannose biosynthetic process"/>
    <property type="evidence" value="ECO:0007669"/>
    <property type="project" value="TreeGrafter"/>
</dbReference>
<evidence type="ECO:0000259" key="1">
    <source>
        <dbReference type="Pfam" id="PF00483"/>
    </source>
</evidence>
<name>A0A6N2QY78_9ACTO</name>
<organism evidence="3">
    <name type="scientific">Schaalia odontolytica</name>
    <dbReference type="NCBI Taxonomy" id="1660"/>
    <lineage>
        <taxon>Bacteria</taxon>
        <taxon>Bacillati</taxon>
        <taxon>Actinomycetota</taxon>
        <taxon>Actinomycetes</taxon>
        <taxon>Actinomycetales</taxon>
        <taxon>Actinomycetaceae</taxon>
        <taxon>Schaalia</taxon>
    </lineage>
</organism>
<dbReference type="SUPFAM" id="SSF159283">
    <property type="entry name" value="Guanosine diphospho-D-mannose pyrophosphorylase/mannose-6-phosphate isomerase linker domain"/>
    <property type="match status" value="1"/>
</dbReference>
<dbReference type="InterPro" id="IPR005835">
    <property type="entry name" value="NTP_transferase_dom"/>
</dbReference>
<feature type="domain" description="Nucleotidyl transferase" evidence="1">
    <location>
        <begin position="7"/>
        <end position="288"/>
    </location>
</feature>
<dbReference type="AlphaFoldDB" id="A0A6N2QY78"/>
<protein>
    <submittedName>
        <fullName evidence="3">Mannose-1-phosphate guanylyltransferase 1</fullName>
        <ecNumber evidence="3">2.7.7.13</ecNumber>
    </submittedName>
</protein>
<reference evidence="3" key="1">
    <citation type="submission" date="2019-11" db="EMBL/GenBank/DDBJ databases">
        <authorList>
            <person name="Feng L."/>
        </authorList>
    </citation>
    <scope>NUCLEOTIDE SEQUENCE</scope>
    <source>
        <strain evidence="3">AodontolyticusLFYP35</strain>
    </source>
</reference>
<evidence type="ECO:0000259" key="2">
    <source>
        <dbReference type="Pfam" id="PF22640"/>
    </source>
</evidence>
<evidence type="ECO:0000313" key="3">
    <source>
        <dbReference type="EMBL" id="VYS73573.1"/>
    </source>
</evidence>
<gene>
    <name evidence="3" type="primary">manC1</name>
    <name evidence="3" type="ORF">AOLFYP35_00091</name>
</gene>
<dbReference type="InterPro" id="IPR049577">
    <property type="entry name" value="GMPP_N"/>
</dbReference>
<dbReference type="GO" id="GO:0004475">
    <property type="term" value="F:mannose-1-phosphate guanylyltransferase (GTP) activity"/>
    <property type="evidence" value="ECO:0007669"/>
    <property type="project" value="UniProtKB-EC"/>
</dbReference>
<keyword evidence="3" id="KW-0548">Nucleotidyltransferase</keyword>
<accession>A0A6N2QY78</accession>
<proteinExistence type="predicted"/>
<dbReference type="Gene3D" id="3.90.550.10">
    <property type="entry name" value="Spore Coat Polysaccharide Biosynthesis Protein SpsA, Chain A"/>
    <property type="match status" value="1"/>
</dbReference>
<dbReference type="InterPro" id="IPR029044">
    <property type="entry name" value="Nucleotide-diphossugar_trans"/>
</dbReference>
<feature type="domain" description="MannoseP isomerase/GMP-like beta-helix" evidence="2">
    <location>
        <begin position="291"/>
        <end position="345"/>
    </location>
</feature>
<dbReference type="Pfam" id="PF22640">
    <property type="entry name" value="ManC_GMP_beta-helix"/>
    <property type="match status" value="1"/>
</dbReference>
<dbReference type="InterPro" id="IPR051161">
    <property type="entry name" value="Mannose-6P_isomerase_type2"/>
</dbReference>
<dbReference type="PANTHER" id="PTHR46390:SF1">
    <property type="entry name" value="MANNOSE-1-PHOSPHATE GUANYLYLTRANSFERASE"/>
    <property type="match status" value="1"/>
</dbReference>
<dbReference type="EC" id="2.7.7.13" evidence="3"/>
<dbReference type="InterPro" id="IPR054566">
    <property type="entry name" value="ManC/GMP-like_b-helix"/>
</dbReference>
<keyword evidence="3" id="KW-0808">Transferase</keyword>
<dbReference type="SUPFAM" id="SSF53448">
    <property type="entry name" value="Nucleotide-diphospho-sugar transferases"/>
    <property type="match status" value="1"/>
</dbReference>
<dbReference type="PANTHER" id="PTHR46390">
    <property type="entry name" value="MANNOSE-1-PHOSPHATE GUANYLYLTRANSFERASE"/>
    <property type="match status" value="1"/>
</dbReference>
<sequence>MNRLHVIIPAGGVGSRLWPLSRKDRPKFLLDLRMSGKSLLQETIDRLAPIAASFTIVTGRAHEQAVRAQIPQGLDVTVLVEPQGRDSMPAIGLAAYVIRQRFGDEAPIASFAADHAITHPQVLLDCVERALEVAQKGYVVTIGLRPLTPSTAYGYIAPGEPFEKESPEKGSIVRSFVEKPDEETAKHYCEQGYLWNAGMFIMTAGTLTRALTRFHPDMDTHLSAIGSQWESEGFAKTLSEEWPALTKIAIDHAIAEPLASEGGVAVVPATDMGWTDVGDFDALAQISLEGQALRIDSSGSFVRSLTGQKIVLVGAPNMAVIATEDAILVVDRNRAQDVKHVVDQLTQSGEEELL</sequence>
<dbReference type="EMBL" id="CACRSM010000001">
    <property type="protein sequence ID" value="VYS73573.1"/>
    <property type="molecule type" value="Genomic_DNA"/>
</dbReference>
<dbReference type="Pfam" id="PF00483">
    <property type="entry name" value="NTP_transferase"/>
    <property type="match status" value="1"/>
</dbReference>
<dbReference type="CDD" id="cd02509">
    <property type="entry name" value="GDP-M1P_Guanylyltransferase"/>
    <property type="match status" value="1"/>
</dbReference>